<comment type="caution">
    <text evidence="16">The sequence shown here is derived from an EMBL/GenBank/DDBJ whole genome shotgun (WGS) entry which is preliminary data.</text>
</comment>
<dbReference type="GO" id="GO:0009366">
    <property type="term" value="C:enterobactin synthetase complex"/>
    <property type="evidence" value="ECO:0007669"/>
    <property type="project" value="InterPro"/>
</dbReference>
<keyword evidence="7" id="KW-0259">Enterobactin biosynthesis</keyword>
<evidence type="ECO:0000256" key="6">
    <source>
        <dbReference type="ARBA" id="ARBA00022679"/>
    </source>
</evidence>
<dbReference type="SUPFAM" id="SSF56214">
    <property type="entry name" value="4'-phosphopantetheinyl transferase"/>
    <property type="match status" value="1"/>
</dbReference>
<evidence type="ECO:0000256" key="10">
    <source>
        <dbReference type="ARBA" id="ARBA00049176"/>
    </source>
</evidence>
<keyword evidence="13" id="KW-0479">Metal-binding</keyword>
<evidence type="ECO:0000259" key="15">
    <source>
        <dbReference type="Pfam" id="PF17837"/>
    </source>
</evidence>
<feature type="binding site" evidence="12">
    <location>
        <position position="181"/>
    </location>
    <ligand>
        <name>CoA</name>
        <dbReference type="ChEBI" id="CHEBI:57287"/>
    </ligand>
</feature>
<evidence type="ECO:0000256" key="5">
    <source>
        <dbReference type="ARBA" id="ARBA00019087"/>
    </source>
</evidence>
<dbReference type="InterPro" id="IPR037143">
    <property type="entry name" value="4-PPantetheinyl_Trfase_dom_sf"/>
</dbReference>
<dbReference type="Gene3D" id="3.90.470.20">
    <property type="entry name" value="4'-phosphopantetheinyl transferase domain"/>
    <property type="match status" value="1"/>
</dbReference>
<keyword evidence="6 16" id="KW-0808">Transferase</keyword>
<comment type="cofactor">
    <cofactor evidence="13">
        <name>Mg(2+)</name>
        <dbReference type="ChEBI" id="CHEBI:18420"/>
    </cofactor>
</comment>
<dbReference type="PRINTS" id="PR01399">
    <property type="entry name" value="ENTSNTHTASED"/>
</dbReference>
<dbReference type="RefSeq" id="WP_181060404.1">
    <property type="nucleotide sequence ID" value="NZ_JACDTY010000014.1"/>
</dbReference>
<dbReference type="InterPro" id="IPR041354">
    <property type="entry name" value="4PPT_N"/>
</dbReference>
<dbReference type="AlphaFoldDB" id="A0A838BAX9"/>
<evidence type="ECO:0000256" key="12">
    <source>
        <dbReference type="PIRSR" id="PIRSR603542-1"/>
    </source>
</evidence>
<dbReference type="Pfam" id="PF01648">
    <property type="entry name" value="ACPS"/>
    <property type="match status" value="1"/>
</dbReference>
<dbReference type="GO" id="GO:0000287">
    <property type="term" value="F:magnesium ion binding"/>
    <property type="evidence" value="ECO:0007669"/>
    <property type="project" value="InterPro"/>
</dbReference>
<organism evidence="16 17">
    <name type="scientific">Mesorhizobium neociceri</name>
    <dbReference type="NCBI Taxonomy" id="1307853"/>
    <lineage>
        <taxon>Bacteria</taxon>
        <taxon>Pseudomonadati</taxon>
        <taxon>Pseudomonadota</taxon>
        <taxon>Alphaproteobacteria</taxon>
        <taxon>Hyphomicrobiales</taxon>
        <taxon>Phyllobacteriaceae</taxon>
        <taxon>Mesorhizobium</taxon>
    </lineage>
</organism>
<dbReference type="GO" id="GO:0009239">
    <property type="term" value="P:enterobactin biosynthetic process"/>
    <property type="evidence" value="ECO:0007669"/>
    <property type="project" value="UniProtKB-UniPathway"/>
</dbReference>
<comment type="subunit">
    <text evidence="4">EntB, EntD, EntE, and EntF form a multienzyme complex called enterobactin synthase.</text>
</comment>
<feature type="domain" description="4'-phosphopantetheinyl transferase N-terminal" evidence="15">
    <location>
        <begin position="46"/>
        <end position="111"/>
    </location>
</feature>
<feature type="binding site" evidence="13">
    <location>
        <position position="125"/>
    </location>
    <ligand>
        <name>Mg(2+)</name>
        <dbReference type="ChEBI" id="CHEBI:18420"/>
    </ligand>
</feature>
<feature type="binding site" evidence="12">
    <location>
        <position position="171"/>
    </location>
    <ligand>
        <name>CoA</name>
        <dbReference type="ChEBI" id="CHEBI:57287"/>
    </ligand>
</feature>
<feature type="binding site" evidence="12">
    <location>
        <position position="123"/>
    </location>
    <ligand>
        <name>CoA</name>
        <dbReference type="ChEBI" id="CHEBI:57287"/>
    </ligand>
</feature>
<dbReference type="EMBL" id="JACDTY010000014">
    <property type="protein sequence ID" value="MBA1143382.1"/>
    <property type="molecule type" value="Genomic_DNA"/>
</dbReference>
<evidence type="ECO:0000256" key="8">
    <source>
        <dbReference type="ARBA" id="ARBA00029894"/>
    </source>
</evidence>
<feature type="binding site" evidence="12">
    <location>
        <begin position="101"/>
        <end position="102"/>
    </location>
    <ligand>
        <name>CoA</name>
        <dbReference type="ChEBI" id="CHEBI:57287"/>
    </ligand>
</feature>
<feature type="binding site" evidence="12">
    <location>
        <position position="167"/>
    </location>
    <ligand>
        <name>CoA</name>
        <dbReference type="ChEBI" id="CHEBI:57287"/>
    </ligand>
</feature>
<proteinExistence type="inferred from homology"/>
<evidence type="ECO:0000259" key="14">
    <source>
        <dbReference type="Pfam" id="PF01648"/>
    </source>
</evidence>
<evidence type="ECO:0000256" key="13">
    <source>
        <dbReference type="PIRSR" id="PIRSR603542-2"/>
    </source>
</evidence>
<comment type="similarity">
    <text evidence="3">Belongs to the P-Pant transferase superfamily. EntD family.</text>
</comment>
<sequence>MPSEPEVRSNRLPADVVAAIRRLVSDGVVVEGGDLDIADQDLSVAEEQSLGNIVPARRREFRAGRIYARQALQALGIPACIIPVGPDRVPVWPTAIAGSISHTNSLCAVAVGLSADWTGIGIDIEDDSSLSDELTKLVSRASELEQRQAIEKQLGYDLPKLLFVIKEAFYKMHFPLHRQFLTFQDVCVELDVDNRTAQARIVPSDRLAVVGNICFEGRFDSVHGTLFSCFEVAAH</sequence>
<dbReference type="GO" id="GO:0005886">
    <property type="term" value="C:plasma membrane"/>
    <property type="evidence" value="ECO:0007669"/>
    <property type="project" value="TreeGrafter"/>
</dbReference>
<dbReference type="GO" id="GO:0008897">
    <property type="term" value="F:holo-[acyl-carrier-protein] synthase activity"/>
    <property type="evidence" value="ECO:0007669"/>
    <property type="project" value="InterPro"/>
</dbReference>
<keyword evidence="13" id="KW-0460">Magnesium</keyword>
<evidence type="ECO:0000256" key="11">
    <source>
        <dbReference type="ARBA" id="ARBA00049191"/>
    </source>
</evidence>
<evidence type="ECO:0000256" key="1">
    <source>
        <dbReference type="ARBA" id="ARBA00003937"/>
    </source>
</evidence>
<dbReference type="Proteomes" id="UP000558284">
    <property type="component" value="Unassembled WGS sequence"/>
</dbReference>
<name>A0A838BAX9_9HYPH</name>
<evidence type="ECO:0000256" key="4">
    <source>
        <dbReference type="ARBA" id="ARBA00011503"/>
    </source>
</evidence>
<comment type="catalytic activity">
    <reaction evidence="10">
        <text>apo-[aryl-carrier protein] + CoA = holo-[aryl-carrier protein] + adenosine 3',5'-bisphosphate + H(+)</text>
        <dbReference type="Rhea" id="RHEA:48404"/>
        <dbReference type="Rhea" id="RHEA-COMP:15903"/>
        <dbReference type="Rhea" id="RHEA-COMP:17557"/>
        <dbReference type="ChEBI" id="CHEBI:15378"/>
        <dbReference type="ChEBI" id="CHEBI:29999"/>
        <dbReference type="ChEBI" id="CHEBI:57287"/>
        <dbReference type="ChEBI" id="CHEBI:58343"/>
        <dbReference type="ChEBI" id="CHEBI:64479"/>
    </reaction>
</comment>
<feature type="binding site" evidence="13">
    <location>
        <position position="123"/>
    </location>
    <ligand>
        <name>Mg(2+)</name>
        <dbReference type="ChEBI" id="CHEBI:18420"/>
    </ligand>
</feature>
<feature type="binding site" evidence="12">
    <location>
        <position position="65"/>
    </location>
    <ligand>
        <name>CoA</name>
        <dbReference type="ChEBI" id="CHEBI:57287"/>
    </ligand>
</feature>
<gene>
    <name evidence="16" type="ORF">H0241_24475</name>
</gene>
<comment type="function">
    <text evidence="1">Involved in the biosynthesis of the siderophore enterobactin (enterochelin), which is a macrocyclic trimeric lactone of N-(2,3-dihydroxybenzoyl)-serine. The serine trilactone serves as a scaffolding for the three catechol functionalities that provide hexadentate coordination for the tightly ligated iron(2+) atoms. Plays an essential role in the assembly of the enterobactin by catalyzing the transfer of the 4'-phosphopantetheine (Ppant) moiety from coenzyme A to the apo-domains of both EntB (ArCP domain) and EntF (PCP domain) to yield their holo-forms which make them competent for the activation of 2,3-dihydroxybenzoate (DHB) and L-serine, respectively.</text>
</comment>
<reference evidence="16 17" key="1">
    <citation type="submission" date="2020-07" db="EMBL/GenBank/DDBJ databases">
        <title>Definition of the novel symbiovar canariense within Mesorhizobium novociceri, a new species of genus Mesorhizobium nodulating Cicer canariense in the Caldera de Taburiente National Park (La Palma, Canary Islands).</title>
        <authorList>
            <person name="Leon-Barrios M."/>
            <person name="Perez-Yepez J."/>
            <person name="Flores-Felix J.D."/>
            <person name="Ramirez-Baena M.H."/>
            <person name="Pulido-Suarez L."/>
            <person name="Igual J.M."/>
            <person name="Velazquez E."/>
            <person name="Peix A."/>
        </authorList>
    </citation>
    <scope>NUCLEOTIDE SEQUENCE [LARGE SCALE GENOMIC DNA]</scope>
    <source>
        <strain evidence="16 17">CCANP35</strain>
    </source>
</reference>
<evidence type="ECO:0000256" key="2">
    <source>
        <dbReference type="ARBA" id="ARBA00004993"/>
    </source>
</evidence>
<accession>A0A838BAX9</accession>
<evidence type="ECO:0000256" key="9">
    <source>
        <dbReference type="ARBA" id="ARBA00031996"/>
    </source>
</evidence>
<dbReference type="InterPro" id="IPR008278">
    <property type="entry name" value="4-PPantetheinyl_Trfase_dom"/>
</dbReference>
<evidence type="ECO:0000313" key="17">
    <source>
        <dbReference type="Proteomes" id="UP000558284"/>
    </source>
</evidence>
<keyword evidence="17" id="KW-1185">Reference proteome</keyword>
<protein>
    <recommendedName>
        <fullName evidence="5">Enterobactin synthase component D</fullName>
    </recommendedName>
    <alternativeName>
        <fullName evidence="8">4'-phosphopantetheinyl transferase EntD</fullName>
    </alternativeName>
    <alternativeName>
        <fullName evidence="9">Enterochelin synthase D</fullName>
    </alternativeName>
</protein>
<feature type="domain" description="4'-phosphopantetheinyl transferase" evidence="14">
    <location>
        <begin position="119"/>
        <end position="196"/>
    </location>
</feature>
<dbReference type="PANTHER" id="PTHR38096">
    <property type="entry name" value="ENTEROBACTIN SYNTHASE COMPONENT D"/>
    <property type="match status" value="1"/>
</dbReference>
<dbReference type="Pfam" id="PF17837">
    <property type="entry name" value="4PPT_N"/>
    <property type="match status" value="1"/>
</dbReference>
<evidence type="ECO:0000313" key="16">
    <source>
        <dbReference type="EMBL" id="MBA1143382.1"/>
    </source>
</evidence>
<comment type="pathway">
    <text evidence="2">Siderophore biosynthesis; enterobactin biosynthesis.</text>
</comment>
<evidence type="ECO:0000256" key="7">
    <source>
        <dbReference type="ARBA" id="ARBA00023191"/>
    </source>
</evidence>
<feature type="binding site" evidence="13">
    <location>
        <position position="124"/>
    </location>
    <ligand>
        <name>Mg(2+)</name>
        <dbReference type="ChEBI" id="CHEBI:18420"/>
    </ligand>
</feature>
<dbReference type="PANTHER" id="PTHR38096:SF1">
    <property type="entry name" value="ENTEROBACTIN SYNTHASE COMPONENT D"/>
    <property type="match status" value="1"/>
</dbReference>
<evidence type="ECO:0000256" key="3">
    <source>
        <dbReference type="ARBA" id="ARBA00008342"/>
    </source>
</evidence>
<dbReference type="InterPro" id="IPR003542">
    <property type="entry name" value="Enbac_synth_compD-like"/>
</dbReference>
<comment type="catalytic activity">
    <reaction evidence="11">
        <text>apo-[peptidyl-carrier protein] + CoA = holo-[peptidyl-carrier protein] + adenosine 3',5'-bisphosphate + H(+)</text>
        <dbReference type="Rhea" id="RHEA:46228"/>
        <dbReference type="Rhea" id="RHEA-COMP:11479"/>
        <dbReference type="Rhea" id="RHEA-COMP:11480"/>
        <dbReference type="ChEBI" id="CHEBI:15378"/>
        <dbReference type="ChEBI" id="CHEBI:29999"/>
        <dbReference type="ChEBI" id="CHEBI:57287"/>
        <dbReference type="ChEBI" id="CHEBI:58343"/>
        <dbReference type="ChEBI" id="CHEBI:64479"/>
    </reaction>
</comment>
<feature type="binding site" evidence="12">
    <location>
        <position position="57"/>
    </location>
    <ligand>
        <name>CoA</name>
        <dbReference type="ChEBI" id="CHEBI:57287"/>
    </ligand>
</feature>
<dbReference type="UniPathway" id="UPA00017"/>